<keyword evidence="2" id="KW-0732">Signal</keyword>
<feature type="compositionally biased region" description="Polar residues" evidence="1">
    <location>
        <begin position="121"/>
        <end position="136"/>
    </location>
</feature>
<gene>
    <name evidence="4" type="ORF">ACFOEK_06380</name>
</gene>
<reference evidence="5" key="1">
    <citation type="journal article" date="2019" name="Int. J. Syst. Evol. Microbiol.">
        <title>The Global Catalogue of Microorganisms (GCM) 10K type strain sequencing project: providing services to taxonomists for standard genome sequencing and annotation.</title>
        <authorList>
            <consortium name="The Broad Institute Genomics Platform"/>
            <consortium name="The Broad Institute Genome Sequencing Center for Infectious Disease"/>
            <person name="Wu L."/>
            <person name="Ma J."/>
        </authorList>
    </citation>
    <scope>NUCLEOTIDE SEQUENCE [LARGE SCALE GENOMIC DNA]</scope>
    <source>
        <strain evidence="5">KCTC 52438</strain>
    </source>
</reference>
<comment type="caution">
    <text evidence="4">The sequence shown here is derived from an EMBL/GenBank/DDBJ whole genome shotgun (WGS) entry which is preliminary data.</text>
</comment>
<dbReference type="RefSeq" id="WP_386717818.1">
    <property type="nucleotide sequence ID" value="NZ_JBHRSZ010000002.1"/>
</dbReference>
<dbReference type="EMBL" id="JBHRSZ010000002">
    <property type="protein sequence ID" value="MFC3150644.1"/>
    <property type="molecule type" value="Genomic_DNA"/>
</dbReference>
<dbReference type="PANTHER" id="PTHR40572:SF1">
    <property type="entry name" value="PROTEIN BAX"/>
    <property type="match status" value="1"/>
</dbReference>
<dbReference type="Proteomes" id="UP001595476">
    <property type="component" value="Unassembled WGS sequence"/>
</dbReference>
<feature type="region of interest" description="Disordered" evidence="1">
    <location>
        <begin position="114"/>
        <end position="136"/>
    </location>
</feature>
<dbReference type="Pfam" id="PF01832">
    <property type="entry name" value="Glucosaminidase"/>
    <property type="match status" value="1"/>
</dbReference>
<evidence type="ECO:0000313" key="5">
    <source>
        <dbReference type="Proteomes" id="UP001595476"/>
    </source>
</evidence>
<sequence>MSFMSRRTVKTLLLVGITTTLASCCLCPEPEKKEEPLQDIELNDISRLYRSQDSAELPEFACIQDVQTKKQIFFGYTLNLVREHNDMILETRQTVLALRDKFALSQTTSDKIEASSGVAHASTTQNDANTALTQDSPPQIFTEEERLWLKKLARTHRINTKTQDARFFDQLLFALDVIPASMALAQAANESAWGTSRFAIEANNLFGQWCFKEGCGLVPQLRPEGATYEVKVFSTPSESVGQYMLNINRNSSYQKVRNIRHSYRAQGQEIPGSSVVGGLKSYSARGDAYIEELRHMIGYNELAQWDDHTAEYPDISQLEVPNC</sequence>
<proteinExistence type="predicted"/>
<dbReference type="Gene3D" id="1.10.530.10">
    <property type="match status" value="1"/>
</dbReference>
<feature type="domain" description="Mannosyl-glycoprotein endo-beta-N-acetylglucosamidase-like" evidence="3">
    <location>
        <begin position="155"/>
        <end position="290"/>
    </location>
</feature>
<feature type="signal peptide" evidence="2">
    <location>
        <begin position="1"/>
        <end position="22"/>
    </location>
</feature>
<dbReference type="InterPro" id="IPR053195">
    <property type="entry name" value="Bax-like"/>
</dbReference>
<dbReference type="SMART" id="SM00047">
    <property type="entry name" value="LYZ2"/>
    <property type="match status" value="1"/>
</dbReference>
<dbReference type="PROSITE" id="PS51257">
    <property type="entry name" value="PROKAR_LIPOPROTEIN"/>
    <property type="match status" value="1"/>
</dbReference>
<keyword evidence="5" id="KW-1185">Reference proteome</keyword>
<feature type="chain" id="PRO_5046555812" evidence="2">
    <location>
        <begin position="23"/>
        <end position="323"/>
    </location>
</feature>
<name>A0ABV7H9Q5_9GAMM</name>
<dbReference type="InterPro" id="IPR002901">
    <property type="entry name" value="MGlyc_endo_b_GlcNAc-like_dom"/>
</dbReference>
<evidence type="ECO:0000313" key="4">
    <source>
        <dbReference type="EMBL" id="MFC3150644.1"/>
    </source>
</evidence>
<evidence type="ECO:0000256" key="1">
    <source>
        <dbReference type="SAM" id="MobiDB-lite"/>
    </source>
</evidence>
<accession>A0ABV7H9Q5</accession>
<organism evidence="4 5">
    <name type="scientific">Litoribrevibacter euphylliae</name>
    <dbReference type="NCBI Taxonomy" id="1834034"/>
    <lineage>
        <taxon>Bacteria</taxon>
        <taxon>Pseudomonadati</taxon>
        <taxon>Pseudomonadota</taxon>
        <taxon>Gammaproteobacteria</taxon>
        <taxon>Oceanospirillales</taxon>
        <taxon>Oceanospirillaceae</taxon>
        <taxon>Litoribrevibacter</taxon>
    </lineage>
</organism>
<evidence type="ECO:0000256" key="2">
    <source>
        <dbReference type="SAM" id="SignalP"/>
    </source>
</evidence>
<evidence type="ECO:0000259" key="3">
    <source>
        <dbReference type="SMART" id="SM00047"/>
    </source>
</evidence>
<protein>
    <submittedName>
        <fullName evidence="4">Glucosaminidase domain-containing protein</fullName>
    </submittedName>
</protein>
<dbReference type="PANTHER" id="PTHR40572">
    <property type="entry name" value="PROTEIN BAX"/>
    <property type="match status" value="1"/>
</dbReference>